<dbReference type="AlphaFoldDB" id="A0A1R2BLX3"/>
<gene>
    <name evidence="1" type="ORF">SteCoe_22582</name>
</gene>
<dbReference type="EMBL" id="MPUH01000558">
    <property type="protein sequence ID" value="OMJ77751.1"/>
    <property type="molecule type" value="Genomic_DNA"/>
</dbReference>
<organism evidence="1 2">
    <name type="scientific">Stentor coeruleus</name>
    <dbReference type="NCBI Taxonomy" id="5963"/>
    <lineage>
        <taxon>Eukaryota</taxon>
        <taxon>Sar</taxon>
        <taxon>Alveolata</taxon>
        <taxon>Ciliophora</taxon>
        <taxon>Postciliodesmatophora</taxon>
        <taxon>Heterotrichea</taxon>
        <taxon>Heterotrichida</taxon>
        <taxon>Stentoridae</taxon>
        <taxon>Stentor</taxon>
    </lineage>
</organism>
<evidence type="ECO:0000313" key="2">
    <source>
        <dbReference type="Proteomes" id="UP000187209"/>
    </source>
</evidence>
<name>A0A1R2BLX3_9CILI</name>
<evidence type="ECO:0000313" key="1">
    <source>
        <dbReference type="EMBL" id="OMJ77751.1"/>
    </source>
</evidence>
<dbReference type="Proteomes" id="UP000187209">
    <property type="component" value="Unassembled WGS sequence"/>
</dbReference>
<accession>A0A1R2BLX3</accession>
<keyword evidence="2" id="KW-1185">Reference proteome</keyword>
<sequence length="138" mass="15982">MESLKNDYLLRLDIISERDKESIRNGDGKKIQFNIVNEISISIHEYDCQKNTLFADVLVIETSFYPKCDSKEIRKKITAINQVEFLGVFIYDSDSKKVSFRTTGHCAKNRHVDYVSGLLEEKDGHFTAPLRFNNFIVI</sequence>
<protein>
    <submittedName>
        <fullName evidence="1">Uncharacterized protein</fullName>
    </submittedName>
</protein>
<reference evidence="1 2" key="1">
    <citation type="submission" date="2016-11" db="EMBL/GenBank/DDBJ databases">
        <title>The macronuclear genome of Stentor coeruleus: a giant cell with tiny introns.</title>
        <authorList>
            <person name="Slabodnick M."/>
            <person name="Ruby J.G."/>
            <person name="Reiff S.B."/>
            <person name="Swart E.C."/>
            <person name="Gosai S."/>
            <person name="Prabakaran S."/>
            <person name="Witkowska E."/>
            <person name="Larue G.E."/>
            <person name="Fisher S."/>
            <person name="Freeman R.M."/>
            <person name="Gunawardena J."/>
            <person name="Chu W."/>
            <person name="Stover N.A."/>
            <person name="Gregory B.D."/>
            <person name="Nowacki M."/>
            <person name="Derisi J."/>
            <person name="Roy S.W."/>
            <person name="Marshall W.F."/>
            <person name="Sood P."/>
        </authorList>
    </citation>
    <scope>NUCLEOTIDE SEQUENCE [LARGE SCALE GENOMIC DNA]</scope>
    <source>
        <strain evidence="1">WM001</strain>
    </source>
</reference>
<proteinExistence type="predicted"/>
<comment type="caution">
    <text evidence="1">The sequence shown here is derived from an EMBL/GenBank/DDBJ whole genome shotgun (WGS) entry which is preliminary data.</text>
</comment>